<proteinExistence type="predicted"/>
<dbReference type="EMBL" id="JAPFPW010000024">
    <property type="protein sequence ID" value="MCW7755195.1"/>
    <property type="molecule type" value="Genomic_DNA"/>
</dbReference>
<accession>A0ABT3NCK2</accession>
<comment type="caution">
    <text evidence="1">The sequence shown here is derived from an EMBL/GenBank/DDBJ whole genome shotgun (WGS) entry which is preliminary data.</text>
</comment>
<name>A0ABT3NCK2_9BACT</name>
<organism evidence="1 2">
    <name type="scientific">Desulfobotulus pelophilus</name>
    <dbReference type="NCBI Taxonomy" id="2823377"/>
    <lineage>
        <taxon>Bacteria</taxon>
        <taxon>Pseudomonadati</taxon>
        <taxon>Thermodesulfobacteriota</taxon>
        <taxon>Desulfobacteria</taxon>
        <taxon>Desulfobacterales</taxon>
        <taxon>Desulfobacteraceae</taxon>
        <taxon>Desulfobotulus</taxon>
    </lineage>
</organism>
<gene>
    <name evidence="1" type="ORF">OOT00_14500</name>
</gene>
<dbReference type="Proteomes" id="UP001209681">
    <property type="component" value="Unassembled WGS sequence"/>
</dbReference>
<evidence type="ECO:0000313" key="1">
    <source>
        <dbReference type="EMBL" id="MCW7755195.1"/>
    </source>
</evidence>
<dbReference type="RefSeq" id="WP_265426120.1">
    <property type="nucleotide sequence ID" value="NZ_JAPFPW010000024.1"/>
</dbReference>
<evidence type="ECO:0000313" key="2">
    <source>
        <dbReference type="Proteomes" id="UP001209681"/>
    </source>
</evidence>
<sequence length="87" mass="10179">MDQKEFAKSILSYNKAAFDQFLASTTMAQGQMEKFAEMLLVQDSTPEDGKKMIQEWLNNIRQTRSDIHESMTNSYRQMETYFLSLIP</sequence>
<keyword evidence="2" id="KW-1185">Reference proteome</keyword>
<protein>
    <submittedName>
        <fullName evidence="1">Uncharacterized protein</fullName>
    </submittedName>
</protein>
<reference evidence="1 2" key="1">
    <citation type="submission" date="2022-11" db="EMBL/GenBank/DDBJ databases">
        <title>Desulfobotulus tamanensis H1 sp. nov. - anaerobic, alkaliphilic, sulphate reducing bacterium isolated from terrestrial mud volcano.</title>
        <authorList>
            <person name="Frolova A."/>
            <person name="Merkel A.Y."/>
            <person name="Slobodkin A.I."/>
        </authorList>
    </citation>
    <scope>NUCLEOTIDE SEQUENCE [LARGE SCALE GENOMIC DNA]</scope>
    <source>
        <strain evidence="1 2">H1</strain>
    </source>
</reference>